<organism evidence="1 2">
    <name type="scientific">Actinorhabdospora filicis</name>
    <dbReference type="NCBI Taxonomy" id="1785913"/>
    <lineage>
        <taxon>Bacteria</taxon>
        <taxon>Bacillati</taxon>
        <taxon>Actinomycetota</taxon>
        <taxon>Actinomycetes</taxon>
        <taxon>Micromonosporales</taxon>
        <taxon>Micromonosporaceae</taxon>
        <taxon>Actinorhabdospora</taxon>
    </lineage>
</organism>
<proteinExistence type="predicted"/>
<dbReference type="EMBL" id="BSTX01000005">
    <property type="protein sequence ID" value="GLZ81248.1"/>
    <property type="molecule type" value="Genomic_DNA"/>
</dbReference>
<name>A0A9W6WCM8_9ACTN</name>
<dbReference type="AlphaFoldDB" id="A0A9W6WCM8"/>
<dbReference type="RefSeq" id="WP_285666689.1">
    <property type="nucleotide sequence ID" value="NZ_BSTX01000005.1"/>
</dbReference>
<evidence type="ECO:0000313" key="2">
    <source>
        <dbReference type="Proteomes" id="UP001165079"/>
    </source>
</evidence>
<accession>A0A9W6WCM8</accession>
<gene>
    <name evidence="1" type="ORF">Afil01_60550</name>
</gene>
<evidence type="ECO:0000313" key="1">
    <source>
        <dbReference type="EMBL" id="GLZ81248.1"/>
    </source>
</evidence>
<sequence>MSSTSFTPLLEKPPQISFTADRAPEEALAYQETVAIGPNTYDLTATATGDVYELDVNGCDKDGMVVARVTGRIPAAELTRVTRALNRLAADIRERRENAGMRADWLQYPNKGAPWTVEDERELTDRFRAGEEIDHIAGDLGRSPGSLRARLLLLGVVPKNFWESRYRWSSTGVPGERADRGAARAP</sequence>
<dbReference type="Proteomes" id="UP001165079">
    <property type="component" value="Unassembled WGS sequence"/>
</dbReference>
<reference evidence="1" key="1">
    <citation type="submission" date="2023-03" db="EMBL/GenBank/DDBJ databases">
        <title>Actinorhabdospora filicis NBRC 111898.</title>
        <authorList>
            <person name="Ichikawa N."/>
            <person name="Sato H."/>
            <person name="Tonouchi N."/>
        </authorList>
    </citation>
    <scope>NUCLEOTIDE SEQUENCE</scope>
    <source>
        <strain evidence="1">NBRC 111898</strain>
    </source>
</reference>
<comment type="caution">
    <text evidence="1">The sequence shown here is derived from an EMBL/GenBank/DDBJ whole genome shotgun (WGS) entry which is preliminary data.</text>
</comment>
<keyword evidence="2" id="KW-1185">Reference proteome</keyword>
<protein>
    <submittedName>
        <fullName evidence="1">Uncharacterized protein</fullName>
    </submittedName>
</protein>